<dbReference type="Proteomes" id="UP000823769">
    <property type="component" value="Unassembled WGS sequence"/>
</dbReference>
<dbReference type="Pfam" id="PF13568">
    <property type="entry name" value="OMP_b-brl_2"/>
    <property type="match status" value="1"/>
</dbReference>
<comment type="caution">
    <text evidence="3">The sequence shown here is derived from an EMBL/GenBank/DDBJ whole genome shotgun (WGS) entry which is preliminary data.</text>
</comment>
<feature type="signal peptide" evidence="1">
    <location>
        <begin position="1"/>
        <end position="20"/>
    </location>
</feature>
<evidence type="ECO:0000256" key="1">
    <source>
        <dbReference type="SAM" id="SignalP"/>
    </source>
</evidence>
<dbReference type="AlphaFoldDB" id="A0A9D9NNV7"/>
<reference evidence="3" key="2">
    <citation type="journal article" date="2021" name="PeerJ">
        <title>Extensive microbial diversity within the chicken gut microbiome revealed by metagenomics and culture.</title>
        <authorList>
            <person name="Gilroy R."/>
            <person name="Ravi A."/>
            <person name="Getino M."/>
            <person name="Pursley I."/>
            <person name="Horton D.L."/>
            <person name="Alikhan N.F."/>
            <person name="Baker D."/>
            <person name="Gharbi K."/>
            <person name="Hall N."/>
            <person name="Watson M."/>
            <person name="Adriaenssens E.M."/>
            <person name="Foster-Nyarko E."/>
            <person name="Jarju S."/>
            <person name="Secka A."/>
            <person name="Antonio M."/>
            <person name="Oren A."/>
            <person name="Chaudhuri R.R."/>
            <person name="La Ragione R."/>
            <person name="Hildebrand F."/>
            <person name="Pallen M.J."/>
        </authorList>
    </citation>
    <scope>NUCLEOTIDE SEQUENCE</scope>
    <source>
        <strain evidence="3">B3-1481</strain>
    </source>
</reference>
<name>A0A9D9NNV7_9BACT</name>
<protein>
    <submittedName>
        <fullName evidence="3">PorT family protein</fullName>
    </submittedName>
</protein>
<dbReference type="InterPro" id="IPR025665">
    <property type="entry name" value="Beta-barrel_OMP_2"/>
</dbReference>
<evidence type="ECO:0000313" key="3">
    <source>
        <dbReference type="EMBL" id="MBO8480664.1"/>
    </source>
</evidence>
<gene>
    <name evidence="3" type="ORF">IAB76_06110</name>
</gene>
<sequence>MKKAIIAIAALFIAFTSANAQFGVVAGLTSSSTNLESAIADVKNVNMYHVGVTYKIGIGNMLAVQPALIYNVKGSQVGDIAGIDDVNVDFKTGYLELPVQVQLGFGVGSLARVYGFAEPFIGYAITNKTKFGDVVDKGFDNLARKFEYGVGLGAGVELFRHLQVSVKYFWNLGDVYGADIKIGDVAADVASSKCNGIAASVAFLF</sequence>
<evidence type="ECO:0000259" key="2">
    <source>
        <dbReference type="Pfam" id="PF13568"/>
    </source>
</evidence>
<accession>A0A9D9NNV7</accession>
<dbReference type="EMBL" id="JADILW010000087">
    <property type="protein sequence ID" value="MBO8480664.1"/>
    <property type="molecule type" value="Genomic_DNA"/>
</dbReference>
<organism evidence="3 4">
    <name type="scientific">Candidatus Cryptobacteroides avistercoris</name>
    <dbReference type="NCBI Taxonomy" id="2840758"/>
    <lineage>
        <taxon>Bacteria</taxon>
        <taxon>Pseudomonadati</taxon>
        <taxon>Bacteroidota</taxon>
        <taxon>Bacteroidia</taxon>
        <taxon>Bacteroidales</taxon>
        <taxon>Candidatus Cryptobacteroides</taxon>
    </lineage>
</organism>
<evidence type="ECO:0000313" key="4">
    <source>
        <dbReference type="Proteomes" id="UP000823769"/>
    </source>
</evidence>
<proteinExistence type="predicted"/>
<keyword evidence="1" id="KW-0732">Signal</keyword>
<feature type="chain" id="PRO_5038428824" evidence="1">
    <location>
        <begin position="21"/>
        <end position="205"/>
    </location>
</feature>
<feature type="domain" description="Outer membrane protein beta-barrel" evidence="2">
    <location>
        <begin position="20"/>
        <end position="176"/>
    </location>
</feature>
<reference evidence="3" key="1">
    <citation type="submission" date="2020-10" db="EMBL/GenBank/DDBJ databases">
        <authorList>
            <person name="Gilroy R."/>
        </authorList>
    </citation>
    <scope>NUCLEOTIDE SEQUENCE</scope>
    <source>
        <strain evidence="3">B3-1481</strain>
    </source>
</reference>